<accession>A0ABD0J7J8</accession>
<reference evidence="2 3" key="1">
    <citation type="journal article" date="2023" name="Sci. Data">
        <title>Genome assembly of the Korean intertidal mud-creeper Batillaria attramentaria.</title>
        <authorList>
            <person name="Patra A.K."/>
            <person name="Ho P.T."/>
            <person name="Jun S."/>
            <person name="Lee S.J."/>
            <person name="Kim Y."/>
            <person name="Won Y.J."/>
        </authorList>
    </citation>
    <scope>NUCLEOTIDE SEQUENCE [LARGE SCALE GENOMIC DNA]</scope>
    <source>
        <strain evidence="2">Wonlab-2016</strain>
    </source>
</reference>
<keyword evidence="3" id="KW-1185">Reference proteome</keyword>
<comment type="caution">
    <text evidence="2">The sequence shown here is derived from an EMBL/GenBank/DDBJ whole genome shotgun (WGS) entry which is preliminary data.</text>
</comment>
<proteinExistence type="predicted"/>
<evidence type="ECO:0000313" key="3">
    <source>
        <dbReference type="Proteomes" id="UP001519460"/>
    </source>
</evidence>
<gene>
    <name evidence="2" type="ORF">BaRGS_00037983</name>
</gene>
<dbReference type="Proteomes" id="UP001519460">
    <property type="component" value="Unassembled WGS sequence"/>
</dbReference>
<sequence length="140" mass="15322">MFQAGFLNKPAQLQHPCVSERSSPNPCTHLSPEGREEKHLPRTFYTDPELKIGPGCLPLISWGTCKASLRSSTLNARRKCKYHIASYSRAVIAVVRTLFPPPHLKEERGRSKGEGGARWEGGSTPSKTVVKVGEVNGVAV</sequence>
<dbReference type="EMBL" id="JACVVK020000592">
    <property type="protein sequence ID" value="KAK7464019.1"/>
    <property type="molecule type" value="Genomic_DNA"/>
</dbReference>
<feature type="compositionally biased region" description="Basic and acidic residues" evidence="1">
    <location>
        <begin position="103"/>
        <end position="117"/>
    </location>
</feature>
<feature type="region of interest" description="Disordered" evidence="1">
    <location>
        <begin position="15"/>
        <end position="35"/>
    </location>
</feature>
<evidence type="ECO:0000313" key="2">
    <source>
        <dbReference type="EMBL" id="KAK7464019.1"/>
    </source>
</evidence>
<name>A0ABD0J7J8_9CAEN</name>
<protein>
    <submittedName>
        <fullName evidence="2">Uncharacterized protein</fullName>
    </submittedName>
</protein>
<evidence type="ECO:0000256" key="1">
    <source>
        <dbReference type="SAM" id="MobiDB-lite"/>
    </source>
</evidence>
<dbReference type="AlphaFoldDB" id="A0ABD0J7J8"/>
<feature type="region of interest" description="Disordered" evidence="1">
    <location>
        <begin position="103"/>
        <end position="127"/>
    </location>
</feature>
<organism evidence="2 3">
    <name type="scientific">Batillaria attramentaria</name>
    <dbReference type="NCBI Taxonomy" id="370345"/>
    <lineage>
        <taxon>Eukaryota</taxon>
        <taxon>Metazoa</taxon>
        <taxon>Spiralia</taxon>
        <taxon>Lophotrochozoa</taxon>
        <taxon>Mollusca</taxon>
        <taxon>Gastropoda</taxon>
        <taxon>Caenogastropoda</taxon>
        <taxon>Sorbeoconcha</taxon>
        <taxon>Cerithioidea</taxon>
        <taxon>Batillariidae</taxon>
        <taxon>Batillaria</taxon>
    </lineage>
</organism>